<keyword evidence="2" id="KW-1185">Reference proteome</keyword>
<name>A0ACC1HTW0_9FUNG</name>
<dbReference type="Proteomes" id="UP001145114">
    <property type="component" value="Unassembled WGS sequence"/>
</dbReference>
<sequence>MLHKLTKAVVAAALATAALCGVAQGAYRRIKADTTPLRQFELEPPFIDAGMQMRNWDFGGDTIVNTNSYIRLTPDLTSRKGYIWSRQTLPNDGWELEFSFNVGTKGGYLYGDGMAMWATTERATPGPIYGNKDFFKGFGLVFDTYANSPHDFTFPIVQGVISDGSTPYDYAHDGDANRAGKCNFFYRNQDHPTVMRVTYIKENFLHVQYKLFNKDWADCFTISNVTLPKGLYLGFTALTGQVTDDHDLYTVFASEKHLGKSSDFNHYFPGMSTPTIMNSPTPSNFVGTFFKLLLGAIFLGVLYVAYRMFSSNGGANRF</sequence>
<evidence type="ECO:0000313" key="2">
    <source>
        <dbReference type="Proteomes" id="UP001145114"/>
    </source>
</evidence>
<accession>A0ACC1HTW0</accession>
<gene>
    <name evidence="1" type="ORF">EV182_001411</name>
</gene>
<comment type="caution">
    <text evidence="1">The sequence shown here is derived from an EMBL/GenBank/DDBJ whole genome shotgun (WGS) entry which is preliminary data.</text>
</comment>
<protein>
    <submittedName>
        <fullName evidence="1">Uncharacterized protein</fullName>
    </submittedName>
</protein>
<dbReference type="EMBL" id="JAMZIH010000201">
    <property type="protein sequence ID" value="KAJ1679746.1"/>
    <property type="molecule type" value="Genomic_DNA"/>
</dbReference>
<organism evidence="1 2">
    <name type="scientific">Spiromyces aspiralis</name>
    <dbReference type="NCBI Taxonomy" id="68401"/>
    <lineage>
        <taxon>Eukaryota</taxon>
        <taxon>Fungi</taxon>
        <taxon>Fungi incertae sedis</taxon>
        <taxon>Zoopagomycota</taxon>
        <taxon>Kickxellomycotina</taxon>
        <taxon>Kickxellomycetes</taxon>
        <taxon>Kickxellales</taxon>
        <taxon>Kickxellaceae</taxon>
        <taxon>Spiromyces</taxon>
    </lineage>
</organism>
<evidence type="ECO:0000313" key="1">
    <source>
        <dbReference type="EMBL" id="KAJ1679746.1"/>
    </source>
</evidence>
<proteinExistence type="predicted"/>
<reference evidence="1" key="1">
    <citation type="submission" date="2022-06" db="EMBL/GenBank/DDBJ databases">
        <title>Phylogenomic reconstructions and comparative analyses of Kickxellomycotina fungi.</title>
        <authorList>
            <person name="Reynolds N.K."/>
            <person name="Stajich J.E."/>
            <person name="Barry K."/>
            <person name="Grigoriev I.V."/>
            <person name="Crous P."/>
            <person name="Smith M.E."/>
        </authorList>
    </citation>
    <scope>NUCLEOTIDE SEQUENCE</scope>
    <source>
        <strain evidence="1">RSA 2271</strain>
    </source>
</reference>